<evidence type="ECO:0000256" key="5">
    <source>
        <dbReference type="ARBA" id="ARBA00022723"/>
    </source>
</evidence>
<keyword evidence="12" id="KW-1185">Reference proteome</keyword>
<dbReference type="PROSITE" id="PS50846">
    <property type="entry name" value="HMA_2"/>
    <property type="match status" value="1"/>
</dbReference>
<evidence type="ECO:0000313" key="11">
    <source>
        <dbReference type="EMBL" id="ART53549.1"/>
    </source>
</evidence>
<dbReference type="EMBL" id="CP021361">
    <property type="protein sequence ID" value="ART53549.1"/>
    <property type="molecule type" value="Genomic_DNA"/>
</dbReference>
<dbReference type="PRINTS" id="PR00946">
    <property type="entry name" value="HGSCAVENGER"/>
</dbReference>
<sequence>MKKLVALAMLAASASPLWATTQSVTLSVPDMNCATCPITVKKALTKVSGVSKIDVNLDRREAKVTFDDTKANVEVLTRATRNAGYPATVLGDAK</sequence>
<dbReference type="KEGG" id="acin:CBP34_06950"/>
<evidence type="ECO:0000256" key="3">
    <source>
        <dbReference type="ARBA" id="ARBA00011245"/>
    </source>
</evidence>
<comment type="similarity">
    <text evidence="2">Belongs to the MerP family.</text>
</comment>
<evidence type="ECO:0000256" key="10">
    <source>
        <dbReference type="RuleBase" id="RU361212"/>
    </source>
</evidence>
<keyword evidence="8 10" id="KW-0476">Mercury</keyword>
<evidence type="ECO:0000256" key="7">
    <source>
        <dbReference type="ARBA" id="ARBA00022764"/>
    </source>
</evidence>
<evidence type="ECO:0000256" key="6">
    <source>
        <dbReference type="ARBA" id="ARBA00022729"/>
    </source>
</evidence>
<dbReference type="GO" id="GO:0045340">
    <property type="term" value="F:mercury ion binding"/>
    <property type="evidence" value="ECO:0007669"/>
    <property type="project" value="UniProtKB-UniRule"/>
</dbReference>
<evidence type="ECO:0000256" key="8">
    <source>
        <dbReference type="ARBA" id="ARBA00022914"/>
    </source>
</evidence>
<dbReference type="InterPro" id="IPR036163">
    <property type="entry name" value="HMA_dom_sf"/>
</dbReference>
<dbReference type="Proteomes" id="UP000194432">
    <property type="component" value="Chromosome 1"/>
</dbReference>
<dbReference type="GO" id="GO:0015097">
    <property type="term" value="F:mercury ion transmembrane transporter activity"/>
    <property type="evidence" value="ECO:0007669"/>
    <property type="project" value="UniProtKB-UniRule"/>
</dbReference>
<proteinExistence type="inferred from homology"/>
<accession>A0A240TY17</accession>
<dbReference type="InterPro" id="IPR017969">
    <property type="entry name" value="Heavy-metal-associated_CS"/>
</dbReference>
<dbReference type="RefSeq" id="WP_005795286.1">
    <property type="nucleotide sequence ID" value="NZ_CP021359.1"/>
</dbReference>
<keyword evidence="4 10" id="KW-0475">Mercuric resistance</keyword>
<evidence type="ECO:0000256" key="2">
    <source>
        <dbReference type="ARBA" id="ARBA00005938"/>
    </source>
</evidence>
<dbReference type="AlphaFoldDB" id="A0A240U6R1"/>
<dbReference type="KEGG" id="acis:CBP35_11310"/>
<evidence type="ECO:0000256" key="1">
    <source>
        <dbReference type="ARBA" id="ARBA00004418"/>
    </source>
</evidence>
<dbReference type="InterPro" id="IPR006121">
    <property type="entry name" value="HMA_dom"/>
</dbReference>
<name>A0A240U6R1_9BURK</name>
<dbReference type="Gene3D" id="3.30.70.100">
    <property type="match status" value="1"/>
</dbReference>
<dbReference type="PROSITE" id="PS01047">
    <property type="entry name" value="HMA_1"/>
    <property type="match status" value="1"/>
</dbReference>
<organism evidence="11 12">
    <name type="scientific">Acidovorax carolinensis</name>
    <dbReference type="NCBI Taxonomy" id="553814"/>
    <lineage>
        <taxon>Bacteria</taxon>
        <taxon>Pseudomonadati</taxon>
        <taxon>Pseudomonadota</taxon>
        <taxon>Betaproteobacteria</taxon>
        <taxon>Burkholderiales</taxon>
        <taxon>Comamonadaceae</taxon>
        <taxon>Acidovorax</taxon>
    </lineage>
</organism>
<dbReference type="CDD" id="cd00371">
    <property type="entry name" value="HMA"/>
    <property type="match status" value="1"/>
</dbReference>
<accession>A0A240UIF0</accession>
<accession>A0A240U6R1</accession>
<dbReference type="NCBIfam" id="TIGR02052">
    <property type="entry name" value="MerP"/>
    <property type="match status" value="1"/>
</dbReference>
<dbReference type="InterPro" id="IPR001802">
    <property type="entry name" value="MerP/CopZ"/>
</dbReference>
<dbReference type="OrthoDB" id="7205933at2"/>
<dbReference type="InterPro" id="IPR011795">
    <property type="entry name" value="MerP"/>
</dbReference>
<dbReference type="GO" id="GO:0042597">
    <property type="term" value="C:periplasmic space"/>
    <property type="evidence" value="ECO:0007669"/>
    <property type="project" value="UniProtKB-SubCell"/>
</dbReference>
<comment type="function">
    <text evidence="9 10">Involved in mercury resistance. Acts as a mercury scavenger that specifically binds to a mercuric ion in the periplasm and probably passes it to the cytoplasmic mercuric reductase MerA via the mercuric transport protein MerT.</text>
</comment>
<reference evidence="11 12" key="1">
    <citation type="submission" date="2017-05" db="EMBL/GenBank/DDBJ databases">
        <title>Polyphasic characterization of four soil-derived phenanthrene-degrading Acidovorax strains and proposal of Acidovorax phenanthrenivorans sp. nov.</title>
        <authorList>
            <person name="Singleton D.R."/>
            <person name="Lee J."/>
            <person name="Dickey A.N."/>
            <person name="Stroud A."/>
            <person name="Scholl E.H."/>
            <person name="Wright F.A."/>
            <person name="Aitken M.D."/>
        </authorList>
    </citation>
    <scope>NUCLEOTIDE SEQUENCE [LARGE SCALE GENOMIC DNA]</scope>
    <source>
        <strain evidence="11">NA3</strain>
    </source>
</reference>
<evidence type="ECO:0000313" key="12">
    <source>
        <dbReference type="Proteomes" id="UP000194432"/>
    </source>
</evidence>
<dbReference type="SUPFAM" id="SSF55008">
    <property type="entry name" value="HMA, heavy metal-associated domain"/>
    <property type="match status" value="1"/>
</dbReference>
<dbReference type="KEGG" id="acip:CBP36_07620"/>
<keyword evidence="5 10" id="KW-0479">Metal-binding</keyword>
<evidence type="ECO:0000256" key="4">
    <source>
        <dbReference type="ARBA" id="ARBA00022466"/>
    </source>
</evidence>
<comment type="subunit">
    <text evidence="3">Monomer.</text>
</comment>
<protein>
    <recommendedName>
        <fullName evidence="10">Periplasmic mercury ion-binding protein</fullName>
    </recommendedName>
</protein>
<dbReference type="FunFam" id="3.30.70.100:FF:000001">
    <property type="entry name" value="ATPase copper transporting beta"/>
    <property type="match status" value="1"/>
</dbReference>
<keyword evidence="6" id="KW-0732">Signal</keyword>
<dbReference type="KEGG" id="acid:CBP33_07050"/>
<gene>
    <name evidence="10" type="primary">merP</name>
    <name evidence="11" type="ORF">CBP34_06950</name>
</gene>
<comment type="subcellular location">
    <subcellularLocation>
        <location evidence="1 10">Periplasm</location>
    </subcellularLocation>
</comment>
<dbReference type="Pfam" id="PF00403">
    <property type="entry name" value="HMA"/>
    <property type="match status" value="1"/>
</dbReference>
<keyword evidence="7 10" id="KW-0574">Periplasm</keyword>
<evidence type="ECO:0000256" key="9">
    <source>
        <dbReference type="ARBA" id="ARBA00045344"/>
    </source>
</evidence>